<reference evidence="3" key="1">
    <citation type="submission" date="2020-12" db="EMBL/GenBank/DDBJ databases">
        <title>Enhanced detection system for hospital associated transmission using whole genome sequencing surveillance.</title>
        <authorList>
            <person name="Harrison L.H."/>
            <person name="Van Tyne D."/>
            <person name="Marsh J.W."/>
            <person name="Griffith M.P."/>
            <person name="Snyder D.J."/>
            <person name="Cooper V.S."/>
            <person name="Mustapha M."/>
        </authorList>
    </citation>
    <scope>NUCLEOTIDE SEQUENCE</scope>
    <source>
        <strain evidence="3">PSB00042</strain>
    </source>
</reference>
<comment type="caution">
    <text evidence="3">The sequence shown here is derived from an EMBL/GenBank/DDBJ whole genome shotgun (WGS) entry which is preliminary data.</text>
</comment>
<dbReference type="InterPro" id="IPR004356">
    <property type="entry name" value="Adhesin_operon_reg_prot"/>
</dbReference>
<gene>
    <name evidence="3" type="ORF">JEU22_17860</name>
</gene>
<accession>A0A8I1JMS5</accession>
<keyword evidence="2" id="KW-0804">Transcription</keyword>
<sequence length="78" mass="9155">MSKFERGMMSDSHFNELVDATKIRGINIISALYEYLVNGHRKIDAYKKHKVDVSHFAKRLASLKNMHEHAEILSKYYK</sequence>
<dbReference type="InterPro" id="IPR053721">
    <property type="entry name" value="Fimbrial_Adhesin_Reg"/>
</dbReference>
<proteinExistence type="predicted"/>
<organism evidence="3 4">
    <name type="scientific">Pseudomonas putida</name>
    <name type="common">Arthrobacter siderocapsulatus</name>
    <dbReference type="NCBI Taxonomy" id="303"/>
    <lineage>
        <taxon>Bacteria</taxon>
        <taxon>Pseudomonadati</taxon>
        <taxon>Pseudomonadota</taxon>
        <taxon>Gammaproteobacteria</taxon>
        <taxon>Pseudomonadales</taxon>
        <taxon>Pseudomonadaceae</taxon>
        <taxon>Pseudomonas</taxon>
    </lineage>
</organism>
<name>A0A8I1JMS5_PSEPU</name>
<evidence type="ECO:0000256" key="2">
    <source>
        <dbReference type="ARBA" id="ARBA00023163"/>
    </source>
</evidence>
<keyword evidence="1" id="KW-0805">Transcription regulation</keyword>
<dbReference type="Proteomes" id="UP000637061">
    <property type="component" value="Unassembled WGS sequence"/>
</dbReference>
<evidence type="ECO:0000256" key="1">
    <source>
        <dbReference type="ARBA" id="ARBA00023015"/>
    </source>
</evidence>
<evidence type="ECO:0000313" key="3">
    <source>
        <dbReference type="EMBL" id="MBI6885775.1"/>
    </source>
</evidence>
<protein>
    <submittedName>
        <fullName evidence="3">Uncharacterized protein</fullName>
    </submittedName>
</protein>
<dbReference type="GO" id="GO:0006355">
    <property type="term" value="P:regulation of DNA-templated transcription"/>
    <property type="evidence" value="ECO:0007669"/>
    <property type="project" value="InterPro"/>
</dbReference>
<dbReference type="Pfam" id="PF03333">
    <property type="entry name" value="PapB"/>
    <property type="match status" value="1"/>
</dbReference>
<dbReference type="RefSeq" id="WP_198747703.1">
    <property type="nucleotide sequence ID" value="NZ_JAEHTE010000023.1"/>
</dbReference>
<evidence type="ECO:0000313" key="4">
    <source>
        <dbReference type="Proteomes" id="UP000637061"/>
    </source>
</evidence>
<dbReference type="Gene3D" id="1.10.10.2690">
    <property type="match status" value="1"/>
</dbReference>
<dbReference type="AlphaFoldDB" id="A0A8I1JMS5"/>
<dbReference type="EMBL" id="JAEHTE010000023">
    <property type="protein sequence ID" value="MBI6885775.1"/>
    <property type="molecule type" value="Genomic_DNA"/>
</dbReference>